<feature type="transmembrane region" description="Helical" evidence="6">
    <location>
        <begin position="354"/>
        <end position="375"/>
    </location>
</feature>
<feature type="transmembrane region" description="Helical" evidence="6">
    <location>
        <begin position="186"/>
        <end position="207"/>
    </location>
</feature>
<feature type="transmembrane region" description="Helical" evidence="6">
    <location>
        <begin position="477"/>
        <end position="500"/>
    </location>
</feature>
<gene>
    <name evidence="8" type="ORF">SPAPADRAFT_51748</name>
</gene>
<feature type="region of interest" description="Disordered" evidence="5">
    <location>
        <begin position="518"/>
        <end position="563"/>
    </location>
</feature>
<feature type="compositionally biased region" description="Low complexity" evidence="5">
    <location>
        <begin position="529"/>
        <end position="543"/>
    </location>
</feature>
<dbReference type="InterPro" id="IPR005828">
    <property type="entry name" value="MFS_sugar_transport-like"/>
</dbReference>
<dbReference type="HOGENOM" id="CLU_001265_46_1_1"/>
<dbReference type="GO" id="GO:0035879">
    <property type="term" value="P:plasma membrane lactate transport"/>
    <property type="evidence" value="ECO:0007669"/>
    <property type="project" value="TreeGrafter"/>
</dbReference>
<dbReference type="GeneID" id="18871591"/>
<feature type="transmembrane region" description="Helical" evidence="6">
    <location>
        <begin position="96"/>
        <end position="117"/>
    </location>
</feature>
<feature type="transmembrane region" description="Helical" evidence="6">
    <location>
        <begin position="132"/>
        <end position="154"/>
    </location>
</feature>
<dbReference type="FunCoup" id="G3ARL6">
    <property type="interactions" value="49"/>
</dbReference>
<keyword evidence="9" id="KW-1185">Reference proteome</keyword>
<evidence type="ECO:0000256" key="6">
    <source>
        <dbReference type="SAM" id="Phobius"/>
    </source>
</evidence>
<reference evidence="8 9" key="1">
    <citation type="journal article" date="2011" name="Proc. Natl. Acad. Sci. U.S.A.">
        <title>Comparative genomics of xylose-fermenting fungi for enhanced biofuel production.</title>
        <authorList>
            <person name="Wohlbach D.J."/>
            <person name="Kuo A."/>
            <person name="Sato T.K."/>
            <person name="Potts K.M."/>
            <person name="Salamov A.A."/>
            <person name="LaButti K.M."/>
            <person name="Sun H."/>
            <person name="Clum A."/>
            <person name="Pangilinan J.L."/>
            <person name="Lindquist E.A."/>
            <person name="Lucas S."/>
            <person name="Lapidus A."/>
            <person name="Jin M."/>
            <person name="Gunawan C."/>
            <person name="Balan V."/>
            <person name="Dale B.E."/>
            <person name="Jeffries T.W."/>
            <person name="Zinkel R."/>
            <person name="Barry K.W."/>
            <person name="Grigoriev I.V."/>
            <person name="Gasch A.P."/>
        </authorList>
    </citation>
    <scope>NUCLEOTIDE SEQUENCE [LARGE SCALE GENOMIC DNA]</scope>
    <source>
        <strain evidence="9">NRRL Y-27907 / 11-Y1</strain>
    </source>
</reference>
<comment type="subcellular location">
    <subcellularLocation>
        <location evidence="1">Membrane</location>
        <topology evidence="1">Multi-pass membrane protein</topology>
    </subcellularLocation>
</comment>
<dbReference type="Proteomes" id="UP000000709">
    <property type="component" value="Unassembled WGS sequence"/>
</dbReference>
<feature type="transmembrane region" description="Helical" evidence="6">
    <location>
        <begin position="382"/>
        <end position="400"/>
    </location>
</feature>
<evidence type="ECO:0000256" key="1">
    <source>
        <dbReference type="ARBA" id="ARBA00004141"/>
    </source>
</evidence>
<feature type="transmembrane region" description="Helical" evidence="6">
    <location>
        <begin position="406"/>
        <end position="425"/>
    </location>
</feature>
<evidence type="ECO:0000259" key="7">
    <source>
        <dbReference type="PROSITE" id="PS50850"/>
    </source>
</evidence>
<feature type="compositionally biased region" description="Polar residues" evidence="5">
    <location>
        <begin position="544"/>
        <end position="563"/>
    </location>
</feature>
<sequence length="563" mass="63110">MSERNETNHLSRVSTRMSTISQRLPVSDIYTEPPKDLDHQLFNDKPDFSKKSINRYLSTRFSTLMDFPLYHSGKKWYQVVNPIPGLKEMTGSDWNFYFMGFFAWTLDAMDFFCVSVAAPEIASSLGVSVTDITWGVTLVLMLRSVGAIIFGIASDYFGRKWTYILILILFIVVEIGTGFVQTFSQFLGVRAIFGILMGSMYPVAMVTALEGQPTRARSILSGLFLPGYSLGYTLASVFYRAFAGTYKPGEGWRSLFWFSGALSVLLIAWRVCFPESPDYVAMKSKKREYNSKVEKKGFFSKFDYSVITTLKTEWLMFTYLVLLYAGFNFTTHGTQDLYVTLLTKQFNVGLNKKTVIIVVSNIAGILGGTTMGTVSELLGRRMTIVVCSIWCCVWLYPSFFNAHINWWAYVLLNFGVMGGWGVGPIHLLELVNSTHRTLLSGLAYQLGNLVSSASATIEAKIGERFPIKGGAPDVYDYGKVMCIFSAAVFIYMIICVFLGPERFHKELRLRDEIVGHGDEESELGRKASPSESLSSNNKELSSPNHNESPSDNNRDSSSITKLV</sequence>
<feature type="transmembrane region" description="Helical" evidence="6">
    <location>
        <begin position="219"/>
        <end position="242"/>
    </location>
</feature>
<dbReference type="PROSITE" id="PS00216">
    <property type="entry name" value="SUGAR_TRANSPORT_1"/>
    <property type="match status" value="1"/>
</dbReference>
<dbReference type="InterPro" id="IPR005829">
    <property type="entry name" value="Sugar_transporter_CS"/>
</dbReference>
<dbReference type="RefSeq" id="XP_007376547.1">
    <property type="nucleotide sequence ID" value="XM_007376485.1"/>
</dbReference>
<dbReference type="InterPro" id="IPR036259">
    <property type="entry name" value="MFS_trans_sf"/>
</dbReference>
<dbReference type="SUPFAM" id="SSF103473">
    <property type="entry name" value="MFS general substrate transporter"/>
    <property type="match status" value="1"/>
</dbReference>
<dbReference type="PANTHER" id="PTHR23508">
    <property type="entry name" value="CARBOXYLIC ACID TRANSPORTER PROTEIN HOMOLOG"/>
    <property type="match status" value="1"/>
</dbReference>
<feature type="transmembrane region" description="Helical" evidence="6">
    <location>
        <begin position="254"/>
        <end position="273"/>
    </location>
</feature>
<dbReference type="PROSITE" id="PS50850">
    <property type="entry name" value="MFS"/>
    <property type="match status" value="1"/>
</dbReference>
<dbReference type="InterPro" id="IPR020846">
    <property type="entry name" value="MFS_dom"/>
</dbReference>
<dbReference type="CDD" id="cd17316">
    <property type="entry name" value="MFS_SV2_like"/>
    <property type="match status" value="1"/>
</dbReference>
<dbReference type="KEGG" id="spaa:SPAPADRAFT_51748"/>
<dbReference type="InParanoid" id="G3ARL6"/>
<dbReference type="eggNOG" id="ENOG502QPK1">
    <property type="taxonomic scope" value="Eukaryota"/>
</dbReference>
<organism evidence="9">
    <name type="scientific">Spathaspora passalidarum (strain NRRL Y-27907 / 11-Y1)</name>
    <dbReference type="NCBI Taxonomy" id="619300"/>
    <lineage>
        <taxon>Eukaryota</taxon>
        <taxon>Fungi</taxon>
        <taxon>Dikarya</taxon>
        <taxon>Ascomycota</taxon>
        <taxon>Saccharomycotina</taxon>
        <taxon>Pichiomycetes</taxon>
        <taxon>Debaryomycetaceae</taxon>
        <taxon>Spathaspora</taxon>
    </lineage>
</organism>
<dbReference type="GO" id="GO:0015355">
    <property type="term" value="F:secondary active monocarboxylate transmembrane transporter activity"/>
    <property type="evidence" value="ECO:0007669"/>
    <property type="project" value="TreeGrafter"/>
</dbReference>
<evidence type="ECO:0000256" key="2">
    <source>
        <dbReference type="ARBA" id="ARBA00022692"/>
    </source>
</evidence>
<evidence type="ECO:0000313" key="8">
    <source>
        <dbReference type="EMBL" id="EGW31769.1"/>
    </source>
</evidence>
<dbReference type="PANTHER" id="PTHR23508:SF10">
    <property type="entry name" value="CARBOXYLIC ACID TRANSPORTER PROTEIN HOMOLOG"/>
    <property type="match status" value="1"/>
</dbReference>
<dbReference type="OrthoDB" id="5296287at2759"/>
<proteinExistence type="predicted"/>
<accession>G3ARL6</accession>
<evidence type="ECO:0000256" key="5">
    <source>
        <dbReference type="SAM" id="MobiDB-lite"/>
    </source>
</evidence>
<evidence type="ECO:0000256" key="3">
    <source>
        <dbReference type="ARBA" id="ARBA00022989"/>
    </source>
</evidence>
<evidence type="ECO:0000256" key="4">
    <source>
        <dbReference type="ARBA" id="ARBA00023136"/>
    </source>
</evidence>
<keyword evidence="3 6" id="KW-1133">Transmembrane helix</keyword>
<dbReference type="Pfam" id="PF00083">
    <property type="entry name" value="Sugar_tr"/>
    <property type="match status" value="1"/>
</dbReference>
<protein>
    <recommendedName>
        <fullName evidence="7">Major facilitator superfamily (MFS) profile domain-containing protein</fullName>
    </recommendedName>
</protein>
<dbReference type="EMBL" id="GL996503">
    <property type="protein sequence ID" value="EGW31769.1"/>
    <property type="molecule type" value="Genomic_DNA"/>
</dbReference>
<dbReference type="GO" id="GO:0005886">
    <property type="term" value="C:plasma membrane"/>
    <property type="evidence" value="ECO:0007669"/>
    <property type="project" value="TreeGrafter"/>
</dbReference>
<dbReference type="OMA" id="YMNERSP"/>
<dbReference type="AlphaFoldDB" id="G3ARL6"/>
<feature type="domain" description="Major facilitator superfamily (MFS) profile" evidence="7">
    <location>
        <begin position="96"/>
        <end position="503"/>
    </location>
</feature>
<name>G3ARL6_SPAPN</name>
<feature type="transmembrane region" description="Helical" evidence="6">
    <location>
        <begin position="161"/>
        <end position="180"/>
    </location>
</feature>
<keyword evidence="4 6" id="KW-0472">Membrane</keyword>
<dbReference type="Gene3D" id="1.20.1250.20">
    <property type="entry name" value="MFS general substrate transporter like domains"/>
    <property type="match status" value="1"/>
</dbReference>
<keyword evidence="2 6" id="KW-0812">Transmembrane</keyword>
<evidence type="ECO:0000313" key="9">
    <source>
        <dbReference type="Proteomes" id="UP000000709"/>
    </source>
</evidence>